<evidence type="ECO:0000256" key="3">
    <source>
        <dbReference type="ARBA" id="ARBA00022723"/>
    </source>
</evidence>
<dbReference type="PANTHER" id="PTHR13799:SF14">
    <property type="entry name" value="GTP CYCLOHYDROLASE 1 TYPE 2 HOMOLOG"/>
    <property type="match status" value="1"/>
</dbReference>
<dbReference type="Gene3D" id="3.40.1390.30">
    <property type="entry name" value="NIF3 (NGG1p interacting factor 3)-like"/>
    <property type="match status" value="2"/>
</dbReference>
<name>A0A369BHH6_9FIRM</name>
<accession>A0A369BHH6</accession>
<dbReference type="EMBL" id="QPJT01000001">
    <property type="protein sequence ID" value="RCX21010.1"/>
    <property type="molecule type" value="Genomic_DNA"/>
</dbReference>
<dbReference type="Proteomes" id="UP000253034">
    <property type="component" value="Unassembled WGS sequence"/>
</dbReference>
<comment type="similarity">
    <text evidence="1">Belongs to the GTP cyclohydrolase I type 2/NIF3 family.</text>
</comment>
<dbReference type="InterPro" id="IPR036069">
    <property type="entry name" value="DUF34/NIF3_sf"/>
</dbReference>
<feature type="binding site" evidence="4">
    <location>
        <position position="85"/>
    </location>
    <ligand>
        <name>a divalent metal cation</name>
        <dbReference type="ChEBI" id="CHEBI:60240"/>
        <label>1</label>
    </ligand>
</feature>
<evidence type="ECO:0000313" key="6">
    <source>
        <dbReference type="Proteomes" id="UP000253034"/>
    </source>
</evidence>
<evidence type="ECO:0000256" key="4">
    <source>
        <dbReference type="PIRSR" id="PIRSR602678-1"/>
    </source>
</evidence>
<feature type="binding site" evidence="4">
    <location>
        <position position="122"/>
    </location>
    <ligand>
        <name>a divalent metal cation</name>
        <dbReference type="ChEBI" id="CHEBI:60240"/>
        <label>1</label>
    </ligand>
</feature>
<protein>
    <recommendedName>
        <fullName evidence="2">GTP cyclohydrolase 1 type 2 homolog</fullName>
    </recommendedName>
</protein>
<evidence type="ECO:0000313" key="5">
    <source>
        <dbReference type="EMBL" id="RCX21010.1"/>
    </source>
</evidence>
<sequence>METEILINTLNDQFDVGLTDVFSNIMPSTDLYYRDYCTNSFFKTYQGLMLSGKSSVKKVAAACFLNDYIVEKAISSDVDFLIVKHPLDWLEFPGKFESLQQHSYKKCVKSGLNVYVIHSALDRHEYFSPSINLVKVLGLKTKAKLYVENDAFGCICDIDLSYDCLYAKIKNSLGLSKLQALRFNDRCQLVAIVSGGGDSEEYLRYASNQGCDTYVTGIAFCEGNEYSRVNNLKFRKLAERLKINILGGSHYATERFGMMAVSEYLESIGLVSTFIEEEPKYKELAEMWE</sequence>
<keyword evidence="3 4" id="KW-0479">Metal-binding</keyword>
<dbReference type="GO" id="GO:0016787">
    <property type="term" value="F:hydrolase activity"/>
    <property type="evidence" value="ECO:0007669"/>
    <property type="project" value="UniProtKB-KW"/>
</dbReference>
<keyword evidence="5" id="KW-0378">Hydrolase</keyword>
<dbReference type="GO" id="GO:0005737">
    <property type="term" value="C:cytoplasm"/>
    <property type="evidence" value="ECO:0007669"/>
    <property type="project" value="TreeGrafter"/>
</dbReference>
<feature type="binding site" evidence="4">
    <location>
        <position position="250"/>
    </location>
    <ligand>
        <name>a divalent metal cation</name>
        <dbReference type="ChEBI" id="CHEBI:60240"/>
        <label>1</label>
    </ligand>
</feature>
<feature type="binding site" evidence="4">
    <location>
        <position position="254"/>
    </location>
    <ligand>
        <name>a divalent metal cation</name>
        <dbReference type="ChEBI" id="CHEBI:60240"/>
        <label>1</label>
    </ligand>
</feature>
<dbReference type="AlphaFoldDB" id="A0A369BHH6"/>
<keyword evidence="6" id="KW-1185">Reference proteome</keyword>
<dbReference type="SUPFAM" id="SSF102705">
    <property type="entry name" value="NIF3 (NGG1p interacting factor 3)-like"/>
    <property type="match status" value="1"/>
</dbReference>
<proteinExistence type="inferred from homology"/>
<gene>
    <name evidence="5" type="ORF">DFR58_101214</name>
</gene>
<evidence type="ECO:0000256" key="1">
    <source>
        <dbReference type="ARBA" id="ARBA00006964"/>
    </source>
</evidence>
<dbReference type="OrthoDB" id="1755148at2"/>
<dbReference type="PANTHER" id="PTHR13799">
    <property type="entry name" value="NGG1 INTERACTING FACTOR 3"/>
    <property type="match status" value="1"/>
</dbReference>
<comment type="caution">
    <text evidence="5">The sequence shown here is derived from an EMBL/GenBank/DDBJ whole genome shotgun (WGS) entry which is preliminary data.</text>
</comment>
<dbReference type="RefSeq" id="WP_114295955.1">
    <property type="nucleotide sequence ID" value="NZ_QPJT01000001.1"/>
</dbReference>
<dbReference type="GO" id="GO:0046872">
    <property type="term" value="F:metal ion binding"/>
    <property type="evidence" value="ECO:0007669"/>
    <property type="project" value="UniProtKB-KW"/>
</dbReference>
<reference evidence="5 6" key="1">
    <citation type="submission" date="2018-07" db="EMBL/GenBank/DDBJ databases">
        <title>Genomic Encyclopedia of Type Strains, Phase IV (KMG-IV): sequencing the most valuable type-strain genomes for metagenomic binning, comparative biology and taxonomic classification.</title>
        <authorList>
            <person name="Goeker M."/>
        </authorList>
    </citation>
    <scope>NUCLEOTIDE SEQUENCE [LARGE SCALE GENOMIC DNA]</scope>
    <source>
        <strain evidence="5 6">DSM 27016</strain>
    </source>
</reference>
<organism evidence="5 6">
    <name type="scientific">Anaerobacterium chartisolvens</name>
    <dbReference type="NCBI Taxonomy" id="1297424"/>
    <lineage>
        <taxon>Bacteria</taxon>
        <taxon>Bacillati</taxon>
        <taxon>Bacillota</taxon>
        <taxon>Clostridia</taxon>
        <taxon>Eubacteriales</taxon>
        <taxon>Oscillospiraceae</taxon>
        <taxon>Anaerobacterium</taxon>
    </lineage>
</organism>
<dbReference type="Pfam" id="PF01784">
    <property type="entry name" value="DUF34_NIF3"/>
    <property type="match status" value="1"/>
</dbReference>
<evidence type="ECO:0000256" key="2">
    <source>
        <dbReference type="ARBA" id="ARBA00022112"/>
    </source>
</evidence>
<dbReference type="InterPro" id="IPR002678">
    <property type="entry name" value="DUF34/NIF3"/>
</dbReference>